<proteinExistence type="inferred from homology"/>
<accession>A0A9D4RB91</accession>
<comment type="cofactor">
    <cofactor evidence="2">
        <name>a divalent metal cation</name>
        <dbReference type="ChEBI" id="CHEBI:60240"/>
    </cofactor>
</comment>
<dbReference type="GO" id="GO:0034353">
    <property type="term" value="F:mRNA 5'-diphosphatase activity"/>
    <property type="evidence" value="ECO:0007669"/>
    <property type="project" value="TreeGrafter"/>
</dbReference>
<dbReference type="GO" id="GO:0000956">
    <property type="term" value="P:nuclear-transcribed mRNA catabolic process"/>
    <property type="evidence" value="ECO:0007669"/>
    <property type="project" value="TreeGrafter"/>
</dbReference>
<dbReference type="InterPro" id="IPR013961">
    <property type="entry name" value="RAI1"/>
</dbReference>
<organism evidence="4 5">
    <name type="scientific">Dreissena polymorpha</name>
    <name type="common">Zebra mussel</name>
    <name type="synonym">Mytilus polymorpha</name>
    <dbReference type="NCBI Taxonomy" id="45954"/>
    <lineage>
        <taxon>Eukaryota</taxon>
        <taxon>Metazoa</taxon>
        <taxon>Spiralia</taxon>
        <taxon>Lophotrochozoa</taxon>
        <taxon>Mollusca</taxon>
        <taxon>Bivalvia</taxon>
        <taxon>Autobranchia</taxon>
        <taxon>Heteroconchia</taxon>
        <taxon>Euheterodonta</taxon>
        <taxon>Imparidentia</taxon>
        <taxon>Neoheterodontei</taxon>
        <taxon>Myida</taxon>
        <taxon>Dreissenoidea</taxon>
        <taxon>Dreissenidae</taxon>
        <taxon>Dreissena</taxon>
    </lineage>
</organism>
<keyword evidence="2" id="KW-0539">Nucleus</keyword>
<keyword evidence="5" id="KW-1185">Reference proteome</keyword>
<evidence type="ECO:0000313" key="5">
    <source>
        <dbReference type="Proteomes" id="UP000828390"/>
    </source>
</evidence>
<dbReference type="GO" id="GO:0004518">
    <property type="term" value="F:nuclease activity"/>
    <property type="evidence" value="ECO:0007669"/>
    <property type="project" value="UniProtKB-KW"/>
</dbReference>
<keyword evidence="2" id="KW-0540">Nuclease</keyword>
<dbReference type="OrthoDB" id="10051938at2759"/>
<reference evidence="4" key="1">
    <citation type="journal article" date="2019" name="bioRxiv">
        <title>The Genome of the Zebra Mussel, Dreissena polymorpha: A Resource for Invasive Species Research.</title>
        <authorList>
            <person name="McCartney M.A."/>
            <person name="Auch B."/>
            <person name="Kono T."/>
            <person name="Mallez S."/>
            <person name="Zhang Y."/>
            <person name="Obille A."/>
            <person name="Becker A."/>
            <person name="Abrahante J.E."/>
            <person name="Garbe J."/>
            <person name="Badalamenti J.P."/>
            <person name="Herman A."/>
            <person name="Mangelson H."/>
            <person name="Liachko I."/>
            <person name="Sullivan S."/>
            <person name="Sone E.D."/>
            <person name="Koren S."/>
            <person name="Silverstein K.A.T."/>
            <person name="Beckman K.B."/>
            <person name="Gohl D.M."/>
        </authorList>
    </citation>
    <scope>NUCLEOTIDE SEQUENCE</scope>
    <source>
        <strain evidence="4">Duluth1</strain>
        <tissue evidence="4">Whole animal</tissue>
    </source>
</reference>
<comment type="similarity">
    <text evidence="1 2">Belongs to the DXO/Dom3Z family.</text>
</comment>
<evidence type="ECO:0000259" key="3">
    <source>
        <dbReference type="Pfam" id="PF08652"/>
    </source>
</evidence>
<dbReference type="GO" id="GO:0005634">
    <property type="term" value="C:nucleus"/>
    <property type="evidence" value="ECO:0007669"/>
    <property type="project" value="UniProtKB-SubCell"/>
</dbReference>
<evidence type="ECO:0000256" key="1">
    <source>
        <dbReference type="ARBA" id="ARBA00006562"/>
    </source>
</evidence>
<dbReference type="InterPro" id="IPR039039">
    <property type="entry name" value="RAI1-like_fam"/>
</dbReference>
<dbReference type="AlphaFoldDB" id="A0A9D4RB91"/>
<keyword evidence="2" id="KW-0694">RNA-binding</keyword>
<keyword evidence="2" id="KW-0378">Hydrolase</keyword>
<gene>
    <name evidence="4" type="ORF">DPMN_024046</name>
</gene>
<comment type="caution">
    <text evidence="4">The sequence shown here is derived from an EMBL/GenBank/DDBJ whole genome shotgun (WGS) entry which is preliminary data.</text>
</comment>
<reference evidence="4" key="2">
    <citation type="submission" date="2020-11" db="EMBL/GenBank/DDBJ databases">
        <authorList>
            <person name="McCartney M.A."/>
            <person name="Auch B."/>
            <person name="Kono T."/>
            <person name="Mallez S."/>
            <person name="Becker A."/>
            <person name="Gohl D.M."/>
            <person name="Silverstein K.A.T."/>
            <person name="Koren S."/>
            <person name="Bechman K.B."/>
            <person name="Herman A."/>
            <person name="Abrahante J.E."/>
            <person name="Garbe J."/>
        </authorList>
    </citation>
    <scope>NUCLEOTIDE SEQUENCE</scope>
    <source>
        <strain evidence="4">Duluth1</strain>
        <tissue evidence="4">Whole animal</tissue>
    </source>
</reference>
<name>A0A9D4RB91_DREPO</name>
<dbReference type="GO" id="GO:0110155">
    <property type="term" value="P:NAD-cap decapping"/>
    <property type="evidence" value="ECO:0007669"/>
    <property type="project" value="TreeGrafter"/>
</dbReference>
<protein>
    <recommendedName>
        <fullName evidence="2">Decapping nuclease</fullName>
        <ecNumber evidence="2">3.6.1.-</ecNumber>
    </recommendedName>
</protein>
<dbReference type="EMBL" id="JAIWYP010000002">
    <property type="protein sequence ID" value="KAH3861118.1"/>
    <property type="molecule type" value="Genomic_DNA"/>
</dbReference>
<dbReference type="Pfam" id="PF08652">
    <property type="entry name" value="RAI1"/>
    <property type="match status" value="1"/>
</dbReference>
<keyword evidence="2" id="KW-0547">Nucleotide-binding</keyword>
<comment type="function">
    <text evidence="2">Decapping enzyme for NAD-capped RNAs: specifically hydrolyzes the nicotinamide adenine dinucleotide (NAD) cap from a subset of RNAs by removing the entire NAD moiety from the 5'-end of an NAD-capped RNA.</text>
</comment>
<dbReference type="GO" id="GO:0046872">
    <property type="term" value="F:metal ion binding"/>
    <property type="evidence" value="ECO:0007669"/>
    <property type="project" value="UniProtKB-KW"/>
</dbReference>
<dbReference type="EC" id="3.6.1.-" evidence="2"/>
<dbReference type="Proteomes" id="UP000828390">
    <property type="component" value="Unassembled WGS sequence"/>
</dbReference>
<dbReference type="GO" id="GO:0005829">
    <property type="term" value="C:cytosol"/>
    <property type="evidence" value="ECO:0007669"/>
    <property type="project" value="TreeGrafter"/>
</dbReference>
<comment type="subcellular location">
    <subcellularLocation>
        <location evidence="2">Nucleus</location>
    </subcellularLocation>
</comment>
<evidence type="ECO:0000313" key="4">
    <source>
        <dbReference type="EMBL" id="KAH3861118.1"/>
    </source>
</evidence>
<dbReference type="PANTHER" id="PTHR12395">
    <property type="entry name" value="DOM-3 RELATED"/>
    <property type="match status" value="1"/>
</dbReference>
<keyword evidence="2" id="KW-0479">Metal-binding</keyword>
<dbReference type="GO" id="GO:0003723">
    <property type="term" value="F:RNA binding"/>
    <property type="evidence" value="ECO:0007669"/>
    <property type="project" value="UniProtKB-KW"/>
</dbReference>
<evidence type="ECO:0000256" key="2">
    <source>
        <dbReference type="RuleBase" id="RU367113"/>
    </source>
</evidence>
<dbReference type="PANTHER" id="PTHR12395:SF9">
    <property type="entry name" value="DECAPPING AND EXORIBONUCLEASE PROTEIN"/>
    <property type="match status" value="1"/>
</dbReference>
<dbReference type="GO" id="GO:0000166">
    <property type="term" value="F:nucleotide binding"/>
    <property type="evidence" value="ECO:0007669"/>
    <property type="project" value="UniProtKB-KW"/>
</dbReference>
<feature type="domain" description="RAI1-like" evidence="3">
    <location>
        <begin position="30"/>
        <end position="371"/>
    </location>
</feature>
<sequence length="383" mass="45185">MAGVSNETHRLAPFLTKDFRQFDLKFPHFRQPEEIGYFSLDINREFSISKQQLKYFIKPSDLNNVCFDLKKRYSDMVKKDESKSEKIDNLLKWINGNRDKFVLKASKELVADDISSNRDLHTDFICWRGLLTKILCTPYENRDDWKIAVTRYNGTYYLCEYNTEAKIAQTAKLTERDKEICCWGWKFEQYLTADTKDAKPNTDTPFNNCEEFGTVVRSRLNSHSLVFAGEVDAIDTTGKKPHYVEFKTTRDFTHQKQLISFKRFKLIKWWAQSFLIGIPEVICGYRDDDGVVHRLESFNTNTIPSMTKDLYNPWLPNVCFNFLDQFLSFIKDTVTEDDYRLVHLLEWMPGKDVLCTRLGRDSQYQFLPDWYTNQQEPAIKHTV</sequence>